<reference evidence="2 3" key="1">
    <citation type="journal article" date="2023" name="Sci. Data">
        <title>Genome assembly of the Korean intertidal mud-creeper Batillaria attramentaria.</title>
        <authorList>
            <person name="Patra A.K."/>
            <person name="Ho P.T."/>
            <person name="Jun S."/>
            <person name="Lee S.J."/>
            <person name="Kim Y."/>
            <person name="Won Y.J."/>
        </authorList>
    </citation>
    <scope>NUCLEOTIDE SEQUENCE [LARGE SCALE GENOMIC DNA]</scope>
    <source>
        <strain evidence="2">Wonlab-2016</strain>
    </source>
</reference>
<dbReference type="EMBL" id="JACVVK020000039">
    <property type="protein sequence ID" value="KAK7500025.1"/>
    <property type="molecule type" value="Genomic_DNA"/>
</dbReference>
<feature type="region of interest" description="Disordered" evidence="1">
    <location>
        <begin position="1"/>
        <end position="50"/>
    </location>
</feature>
<evidence type="ECO:0000313" key="3">
    <source>
        <dbReference type="Proteomes" id="UP001519460"/>
    </source>
</evidence>
<feature type="compositionally biased region" description="Basic and acidic residues" evidence="1">
    <location>
        <begin position="12"/>
        <end position="25"/>
    </location>
</feature>
<evidence type="ECO:0000313" key="2">
    <source>
        <dbReference type="EMBL" id="KAK7500025.1"/>
    </source>
</evidence>
<dbReference type="Proteomes" id="UP001519460">
    <property type="component" value="Unassembled WGS sequence"/>
</dbReference>
<organism evidence="2 3">
    <name type="scientific">Batillaria attramentaria</name>
    <dbReference type="NCBI Taxonomy" id="370345"/>
    <lineage>
        <taxon>Eukaryota</taxon>
        <taxon>Metazoa</taxon>
        <taxon>Spiralia</taxon>
        <taxon>Lophotrochozoa</taxon>
        <taxon>Mollusca</taxon>
        <taxon>Gastropoda</taxon>
        <taxon>Caenogastropoda</taxon>
        <taxon>Sorbeoconcha</taxon>
        <taxon>Cerithioidea</taxon>
        <taxon>Batillariidae</taxon>
        <taxon>Batillaria</taxon>
    </lineage>
</organism>
<sequence length="148" mass="16224">MLGIFAGGRTVNTEKRQTTSTDDQRAQLGHASSGSTARRSVKSDPHRRPNSRAKCLAANHRQTFLCTCEPVCFTSLLKTNNAMHQSQRVLPKIKIRQSDNMKTGASGALYQGPCGKYILASAGDSQRLPEMEDVEVVLYAGSLMKLLR</sequence>
<evidence type="ECO:0000256" key="1">
    <source>
        <dbReference type="SAM" id="MobiDB-lite"/>
    </source>
</evidence>
<accession>A0ABD0LKT2</accession>
<dbReference type="AlphaFoldDB" id="A0ABD0LKT2"/>
<gene>
    <name evidence="2" type="ORF">BaRGS_00008572</name>
</gene>
<protein>
    <submittedName>
        <fullName evidence="2">Uncharacterized protein</fullName>
    </submittedName>
</protein>
<name>A0ABD0LKT2_9CAEN</name>
<comment type="caution">
    <text evidence="2">The sequence shown here is derived from an EMBL/GenBank/DDBJ whole genome shotgun (WGS) entry which is preliminary data.</text>
</comment>
<keyword evidence="3" id="KW-1185">Reference proteome</keyword>
<proteinExistence type="predicted"/>